<keyword evidence="2" id="KW-1185">Reference proteome</keyword>
<organism evidence="1 2">
    <name type="scientific">Parasporobacterium paucivorans DSM 15970</name>
    <dbReference type="NCBI Taxonomy" id="1122934"/>
    <lineage>
        <taxon>Bacteria</taxon>
        <taxon>Bacillati</taxon>
        <taxon>Bacillota</taxon>
        <taxon>Clostridia</taxon>
        <taxon>Lachnospirales</taxon>
        <taxon>Lachnospiraceae</taxon>
        <taxon>Parasporobacterium</taxon>
    </lineage>
</organism>
<dbReference type="Gene3D" id="3.30.70.2200">
    <property type="match status" value="1"/>
</dbReference>
<protein>
    <submittedName>
        <fullName evidence="1">Uncharacterized protein</fullName>
    </submittedName>
</protein>
<dbReference type="AlphaFoldDB" id="A0A1M6K7J6"/>
<dbReference type="RefSeq" id="WP_143147912.1">
    <property type="nucleotide sequence ID" value="NZ_FQYT01000025.1"/>
</dbReference>
<accession>A0A1M6K7J6</accession>
<gene>
    <name evidence="1" type="ORF">SAMN02745691_02141</name>
</gene>
<dbReference type="OrthoDB" id="270233at2"/>
<reference evidence="1 2" key="1">
    <citation type="submission" date="2016-11" db="EMBL/GenBank/DDBJ databases">
        <authorList>
            <person name="Jaros S."/>
            <person name="Januszkiewicz K."/>
            <person name="Wedrychowicz H."/>
        </authorList>
    </citation>
    <scope>NUCLEOTIDE SEQUENCE [LARGE SCALE GENOMIC DNA]</scope>
    <source>
        <strain evidence="1 2">DSM 15970</strain>
    </source>
</reference>
<proteinExistence type="predicted"/>
<evidence type="ECO:0000313" key="1">
    <source>
        <dbReference type="EMBL" id="SHJ54790.1"/>
    </source>
</evidence>
<dbReference type="PANTHER" id="PTHR40705">
    <property type="entry name" value="TRNA(ILE2) 2-AGMATINYLCYTIDINE SYNTHETASE TIAS"/>
    <property type="match status" value="1"/>
</dbReference>
<dbReference type="EMBL" id="FQYT01000025">
    <property type="protein sequence ID" value="SHJ54790.1"/>
    <property type="molecule type" value="Genomic_DNA"/>
</dbReference>
<evidence type="ECO:0000313" key="2">
    <source>
        <dbReference type="Proteomes" id="UP000184342"/>
    </source>
</evidence>
<dbReference type="STRING" id="1122934.SAMN02745691_02141"/>
<name>A0A1M6K7J6_9FIRM</name>
<dbReference type="Proteomes" id="UP000184342">
    <property type="component" value="Unassembled WGS sequence"/>
</dbReference>
<sequence length="312" mass="35311">MKKYYQVMEYGLPARMRGNRMVKILVCVDDTDDISKKTSTGKVAEMMAGEVKKLGGEIVLGITRHQHLLHESIAYTSHNSSMCFESAILEENLDSLWENMSAILRKEMAETSDPGLCMCRMDSVSAVHKLIAFGKRSQQEVLQKKEAFHLAEETDVRLEAFNRSGLGVIGALAGMGLRLSGNDGTFRGKNIQGINPGMFLVGDCKKKLDVSQVITMTGQYLPDDREVYLEINMKLIYFNHQKMAIAEEQENGVYKICDKSGLYNANWKQQDWRSPCDMFSLDNDKNECYGNERSCHNCQFRRWTPNGISCVN</sequence>
<dbReference type="PANTHER" id="PTHR40705:SF2">
    <property type="entry name" value="DUF1743 DOMAIN-CONTAINING PROTEIN"/>
    <property type="match status" value="1"/>
</dbReference>